<evidence type="ECO:0000256" key="2">
    <source>
        <dbReference type="ARBA" id="ARBA00046053"/>
    </source>
</evidence>
<dbReference type="InterPro" id="IPR018105">
    <property type="entry name" value="Translational_control_tumour_p"/>
</dbReference>
<comment type="function">
    <text evidence="2">Involved in calcium binding and microtubule stabilization. Acts as a negative regulator of TSC22D1-mediated apoptosis, via interaction with and destabilization of TSC22D1 protein.</text>
</comment>
<organism evidence="7 8">
    <name type="scientific">Myotis brandtii</name>
    <name type="common">Brandt's bat</name>
    <dbReference type="NCBI Taxonomy" id="109478"/>
    <lineage>
        <taxon>Eukaryota</taxon>
        <taxon>Metazoa</taxon>
        <taxon>Chordata</taxon>
        <taxon>Craniata</taxon>
        <taxon>Vertebrata</taxon>
        <taxon>Euteleostomi</taxon>
        <taxon>Mammalia</taxon>
        <taxon>Eutheria</taxon>
        <taxon>Laurasiatheria</taxon>
        <taxon>Chiroptera</taxon>
        <taxon>Yangochiroptera</taxon>
        <taxon>Vespertilionidae</taxon>
        <taxon>Myotis</taxon>
    </lineage>
</organism>
<accession>S7QDN1</accession>
<dbReference type="GO" id="GO:0005509">
    <property type="term" value="F:calcium ion binding"/>
    <property type="evidence" value="ECO:0007669"/>
    <property type="project" value="TreeGrafter"/>
</dbReference>
<reference evidence="7 8" key="1">
    <citation type="journal article" date="2013" name="Nat. Commun.">
        <title>Genome analysis reveals insights into physiology and longevity of the Brandt's bat Myotis brandtii.</title>
        <authorList>
            <person name="Seim I."/>
            <person name="Fang X."/>
            <person name="Xiong Z."/>
            <person name="Lobanov A.V."/>
            <person name="Huang Z."/>
            <person name="Ma S."/>
            <person name="Feng Y."/>
            <person name="Turanov A.A."/>
            <person name="Zhu Y."/>
            <person name="Lenz T.L."/>
            <person name="Gerashchenko M.V."/>
            <person name="Fan D."/>
            <person name="Hee Yim S."/>
            <person name="Yao X."/>
            <person name="Jordan D."/>
            <person name="Xiong Y."/>
            <person name="Ma Y."/>
            <person name="Lyapunov A.N."/>
            <person name="Chen G."/>
            <person name="Kulakova O.I."/>
            <person name="Sun Y."/>
            <person name="Lee S.G."/>
            <person name="Bronson R.T."/>
            <person name="Moskalev A.A."/>
            <person name="Sunyaev S.R."/>
            <person name="Zhang G."/>
            <person name="Krogh A."/>
            <person name="Wang J."/>
            <person name="Gladyshev V.N."/>
        </authorList>
    </citation>
    <scope>NUCLEOTIDE SEQUENCE [LARGE SCALE GENOMIC DNA]</scope>
</reference>
<name>S7QDN1_MYOBR</name>
<dbReference type="PRINTS" id="PR01653">
    <property type="entry name" value="TCTPROTEIN"/>
</dbReference>
<dbReference type="PROSITE" id="PS51797">
    <property type="entry name" value="TCTP_3"/>
    <property type="match status" value="1"/>
</dbReference>
<sequence length="181" mass="19551">MVIYQDLTSHNEMFSNIYKIWEIAGGLCLEVEGKMVSRTQGNTDDSLLGGNASAESPEGKGPKSTVITGGDIIMNHHLQGTSLIKGAYKKHVKGDMNPITGFMTGAAEQIEPILANLKNHQFSVGENMHPDGMVAMLDHREDGVISILTSFKEGLEMGKCFNLELSPVIISGCCLSSTHQD</sequence>
<dbReference type="Pfam" id="PF00838">
    <property type="entry name" value="TCTP"/>
    <property type="match status" value="1"/>
</dbReference>
<dbReference type="GO" id="GO:0005737">
    <property type="term" value="C:cytoplasm"/>
    <property type="evidence" value="ECO:0007669"/>
    <property type="project" value="TreeGrafter"/>
</dbReference>
<protein>
    <recommendedName>
        <fullName evidence="1">Translationally-controlled tumor protein</fullName>
    </recommendedName>
</protein>
<comment type="subunit">
    <text evidence="3">Homodimer. Interacts with STEAP3. Interacts with TSC22D1; interaction results in the destabilization of TSC22D1 protein.</text>
</comment>
<comment type="similarity">
    <text evidence="4">Belongs to the TCTP family.</text>
</comment>
<evidence type="ECO:0000256" key="4">
    <source>
        <dbReference type="PROSITE-ProRule" id="PRU01133"/>
    </source>
</evidence>
<evidence type="ECO:0000313" key="7">
    <source>
        <dbReference type="EMBL" id="EPQ19332.1"/>
    </source>
</evidence>
<dbReference type="Gene3D" id="2.170.150.10">
    <property type="entry name" value="Metal Binding Protein, Guanine Nucleotide Exchange Factor, Chain A"/>
    <property type="match status" value="1"/>
</dbReference>
<proteinExistence type="inferred from homology"/>
<dbReference type="InterPro" id="IPR011323">
    <property type="entry name" value="Mss4/transl-control_tumour"/>
</dbReference>
<dbReference type="eggNOG" id="KOG1727">
    <property type="taxonomic scope" value="Eukaryota"/>
</dbReference>
<dbReference type="EMBL" id="KE164653">
    <property type="protein sequence ID" value="EPQ19332.1"/>
    <property type="molecule type" value="Genomic_DNA"/>
</dbReference>
<gene>
    <name evidence="7" type="ORF">D623_10012187</name>
</gene>
<dbReference type="PANTHER" id="PTHR11991:SF0">
    <property type="entry name" value="TRANSLATIONALLY-CONTROLLED TUMOR PROTEIN"/>
    <property type="match status" value="1"/>
</dbReference>
<evidence type="ECO:0000313" key="8">
    <source>
        <dbReference type="Proteomes" id="UP000052978"/>
    </source>
</evidence>
<dbReference type="KEGG" id="myb:102249409"/>
<evidence type="ECO:0000259" key="6">
    <source>
        <dbReference type="PROSITE" id="PS51797"/>
    </source>
</evidence>
<evidence type="ECO:0000256" key="3">
    <source>
        <dbReference type="ARBA" id="ARBA00047116"/>
    </source>
</evidence>
<dbReference type="InterPro" id="IPR034737">
    <property type="entry name" value="TCTP"/>
</dbReference>
<dbReference type="InterPro" id="IPR011057">
    <property type="entry name" value="Mss4-like_sf"/>
</dbReference>
<dbReference type="Proteomes" id="UP000052978">
    <property type="component" value="Unassembled WGS sequence"/>
</dbReference>
<evidence type="ECO:0000256" key="5">
    <source>
        <dbReference type="SAM" id="MobiDB-lite"/>
    </source>
</evidence>
<keyword evidence="8" id="KW-1185">Reference proteome</keyword>
<feature type="region of interest" description="Disordered" evidence="5">
    <location>
        <begin position="40"/>
        <end position="66"/>
    </location>
</feature>
<feature type="domain" description="TCTP" evidence="6">
    <location>
        <begin position="1"/>
        <end position="160"/>
    </location>
</feature>
<dbReference type="SUPFAM" id="SSF51316">
    <property type="entry name" value="Mss4-like"/>
    <property type="match status" value="1"/>
</dbReference>
<evidence type="ECO:0000256" key="1">
    <source>
        <dbReference type="ARBA" id="ARBA00040832"/>
    </source>
</evidence>
<dbReference type="AlphaFoldDB" id="S7QDN1"/>
<dbReference type="PANTHER" id="PTHR11991">
    <property type="entry name" value="TRANSLATIONALLY CONTROLLED TUMOR PROTEIN-RELATED"/>
    <property type="match status" value="1"/>
</dbReference>